<dbReference type="PANTHER" id="PTHR43745:SF2">
    <property type="entry name" value="NITROREDUCTASE MJ1384-RELATED"/>
    <property type="match status" value="1"/>
</dbReference>
<evidence type="ECO:0000259" key="2">
    <source>
        <dbReference type="Pfam" id="PF00881"/>
    </source>
</evidence>
<dbReference type="NCBIfam" id="TIGR03605">
    <property type="entry name" value="antibiot_sagB"/>
    <property type="match status" value="1"/>
</dbReference>
<evidence type="ECO:0000313" key="5">
    <source>
        <dbReference type="Proteomes" id="UP000309215"/>
    </source>
</evidence>
<gene>
    <name evidence="4" type="ORF">E8A74_06995</name>
</gene>
<dbReference type="InterPro" id="IPR054488">
    <property type="entry name" value="ThcOx_dom2"/>
</dbReference>
<comment type="caution">
    <text evidence="4">The sequence shown here is derived from an EMBL/GenBank/DDBJ whole genome shotgun (WGS) entry which is preliminary data.</text>
</comment>
<dbReference type="PANTHER" id="PTHR43745">
    <property type="entry name" value="NITROREDUCTASE MJ1384-RELATED"/>
    <property type="match status" value="1"/>
</dbReference>
<dbReference type="Pfam" id="PF00881">
    <property type="entry name" value="Nitroreductase"/>
    <property type="match status" value="1"/>
</dbReference>
<dbReference type="Proteomes" id="UP000309215">
    <property type="component" value="Unassembled WGS sequence"/>
</dbReference>
<evidence type="ECO:0000313" key="4">
    <source>
        <dbReference type="EMBL" id="TKD11871.1"/>
    </source>
</evidence>
<protein>
    <submittedName>
        <fullName evidence="4">SagB/ThcOx family dehydrogenase</fullName>
    </submittedName>
</protein>
<dbReference type="GO" id="GO:0016491">
    <property type="term" value="F:oxidoreductase activity"/>
    <property type="evidence" value="ECO:0007669"/>
    <property type="project" value="InterPro"/>
</dbReference>
<dbReference type="Gene3D" id="3.40.109.10">
    <property type="entry name" value="NADH Oxidase"/>
    <property type="match status" value="1"/>
</dbReference>
<evidence type="ECO:0000256" key="1">
    <source>
        <dbReference type="SAM" id="MobiDB-lite"/>
    </source>
</evidence>
<sequence>MMETWRRRLGLRFREGVTWSRDAGGAAQLTSPSFSPISLGALPQALLAAFERLDAEGPTLETLTEGLDVQDGPLAVATLLHHLRRLEQLALLAYVVRDGETTLSALHPISPWFSLGSGDIDPARRYVLSRFAYQRRDGEGLVLESPRCHALLRIEDAHAAALCFTLARPTTPATLAVSGASPDAMATFVSLLVAAGFVIPAEDSGRTEEEQAFQLASWSFHDLLFHARSRPGRHSWPCGKTYPFRDRVPPPPALRPPRTSAPPPLPLPRPDLDALRKADRPFTAVLEGRRTVRAQGRDPLSVEQLGEFLYRSARVRALMPATPASGYDVTSRPSPSGGACHDLEIYLAIDRCRGLDAGLYHYDPAAHALSRIQGRTPEVTALLTGAALATLRAELPQVLICLASRFQRVSWSYEGISYSVTLKNVGALYQTFYLVATTMGLACSGVGRGDSDLFCKAAGTEYYAETSVGEFVLGSRPEEGEE</sequence>
<accession>A0A4U1JJA6</accession>
<proteinExistence type="predicted"/>
<feature type="compositionally biased region" description="Pro residues" evidence="1">
    <location>
        <begin position="249"/>
        <end position="269"/>
    </location>
</feature>
<dbReference type="AlphaFoldDB" id="A0A4U1JJA6"/>
<dbReference type="RefSeq" id="WP_136928145.1">
    <property type="nucleotide sequence ID" value="NZ_SSMQ01000005.1"/>
</dbReference>
<dbReference type="CDD" id="cd02142">
    <property type="entry name" value="McbC_SagB-like_oxidoreductase"/>
    <property type="match status" value="1"/>
</dbReference>
<dbReference type="InterPro" id="IPR020051">
    <property type="entry name" value="SagB-type_dehydrogenase"/>
</dbReference>
<dbReference type="EMBL" id="SSMQ01000005">
    <property type="protein sequence ID" value="TKD11871.1"/>
    <property type="molecule type" value="Genomic_DNA"/>
</dbReference>
<name>A0A4U1JJA6_9BACT</name>
<evidence type="ECO:0000259" key="3">
    <source>
        <dbReference type="Pfam" id="PF22767"/>
    </source>
</evidence>
<dbReference type="InterPro" id="IPR052544">
    <property type="entry name" value="Bacteriocin_Proc_Enz"/>
</dbReference>
<dbReference type="Pfam" id="PF22767">
    <property type="entry name" value="ThcOx"/>
    <property type="match status" value="1"/>
</dbReference>
<feature type="domain" description="Nitroreductase" evidence="2">
    <location>
        <begin position="287"/>
        <end position="461"/>
    </location>
</feature>
<dbReference type="InterPro" id="IPR029479">
    <property type="entry name" value="Nitroreductase"/>
</dbReference>
<dbReference type="SUPFAM" id="SSF55469">
    <property type="entry name" value="FMN-dependent nitroreductase-like"/>
    <property type="match status" value="1"/>
</dbReference>
<dbReference type="OrthoDB" id="9801593at2"/>
<reference evidence="4 5" key="1">
    <citation type="submission" date="2019-04" db="EMBL/GenBank/DDBJ databases">
        <authorList>
            <person name="Li Y."/>
            <person name="Wang J."/>
        </authorList>
    </citation>
    <scope>NUCLEOTIDE SEQUENCE [LARGE SCALE GENOMIC DNA]</scope>
    <source>
        <strain evidence="4 5">DSM 14668</strain>
    </source>
</reference>
<feature type="domain" description="Cyanobactin oxidase ThcOx second" evidence="3">
    <location>
        <begin position="126"/>
        <end position="235"/>
    </location>
</feature>
<feature type="region of interest" description="Disordered" evidence="1">
    <location>
        <begin position="236"/>
        <end position="273"/>
    </location>
</feature>
<keyword evidence="5" id="KW-1185">Reference proteome</keyword>
<organism evidence="4 5">
    <name type="scientific">Polyangium fumosum</name>
    <dbReference type="NCBI Taxonomy" id="889272"/>
    <lineage>
        <taxon>Bacteria</taxon>
        <taxon>Pseudomonadati</taxon>
        <taxon>Myxococcota</taxon>
        <taxon>Polyangia</taxon>
        <taxon>Polyangiales</taxon>
        <taxon>Polyangiaceae</taxon>
        <taxon>Polyangium</taxon>
    </lineage>
</organism>
<dbReference type="InterPro" id="IPR000415">
    <property type="entry name" value="Nitroreductase-like"/>
</dbReference>